<proteinExistence type="predicted"/>
<evidence type="ECO:0000313" key="3">
    <source>
        <dbReference type="WBParaSite" id="HCON_00175380-00001"/>
    </source>
</evidence>
<protein>
    <submittedName>
        <fullName evidence="3">Uncharacterized protein</fullName>
    </submittedName>
</protein>
<dbReference type="AlphaFoldDB" id="A0A912N953"/>
<accession>A0A912N953</accession>
<name>A0A912N953_HAECO</name>
<organism evidence="2 3">
    <name type="scientific">Haemonchus contortus</name>
    <name type="common">Barber pole worm</name>
    <dbReference type="NCBI Taxonomy" id="6289"/>
    <lineage>
        <taxon>Eukaryota</taxon>
        <taxon>Metazoa</taxon>
        <taxon>Ecdysozoa</taxon>
        <taxon>Nematoda</taxon>
        <taxon>Chromadorea</taxon>
        <taxon>Rhabditida</taxon>
        <taxon>Rhabditina</taxon>
        <taxon>Rhabditomorpha</taxon>
        <taxon>Strongyloidea</taxon>
        <taxon>Trichostrongylidae</taxon>
        <taxon>Haemonchus</taxon>
    </lineage>
</organism>
<dbReference type="InterPro" id="IPR019426">
    <property type="entry name" value="7TM_GPCR_serpentine_rcpt_Srv"/>
</dbReference>
<dbReference type="WBParaSite" id="HCON_00175380-00001">
    <property type="protein sequence ID" value="HCON_00175380-00001"/>
    <property type="gene ID" value="HCON_00175380"/>
</dbReference>
<keyword evidence="2" id="KW-1185">Reference proteome</keyword>
<sequence length="104" mass="11813">MVNIPQTVIEVALALNYLFVIFIIITSKRDVFKNVFYMMFVATGFADVTSILVNSLFRINSELHFGRKSKIFTLAVMVTHGVAFVAHMIGNLDHPRLIDFLYSV</sequence>
<feature type="transmembrane region" description="Helical" evidence="1">
    <location>
        <begin position="7"/>
        <end position="25"/>
    </location>
</feature>
<evidence type="ECO:0000256" key="1">
    <source>
        <dbReference type="SAM" id="Phobius"/>
    </source>
</evidence>
<dbReference type="Proteomes" id="UP000025227">
    <property type="component" value="Unplaced"/>
</dbReference>
<feature type="transmembrane region" description="Helical" evidence="1">
    <location>
        <begin position="37"/>
        <end position="59"/>
    </location>
</feature>
<keyword evidence="1" id="KW-0472">Membrane</keyword>
<reference evidence="3" key="1">
    <citation type="submission" date="2022-10" db="UniProtKB">
        <authorList>
            <consortium name="WormBaseParasite"/>
        </authorList>
    </citation>
    <scope>IDENTIFICATION</scope>
    <source>
        <strain evidence="3">MHco3</strain>
    </source>
</reference>
<feature type="transmembrane region" description="Helical" evidence="1">
    <location>
        <begin position="71"/>
        <end position="90"/>
    </location>
</feature>
<dbReference type="Pfam" id="PF10323">
    <property type="entry name" value="7TM_GPCR_Srv"/>
    <property type="match status" value="1"/>
</dbReference>
<evidence type="ECO:0000313" key="2">
    <source>
        <dbReference type="Proteomes" id="UP000025227"/>
    </source>
</evidence>
<keyword evidence="1" id="KW-0812">Transmembrane</keyword>
<keyword evidence="1" id="KW-1133">Transmembrane helix</keyword>